<dbReference type="Proteomes" id="UP000002613">
    <property type="component" value="Chromosome"/>
</dbReference>
<evidence type="ECO:0000313" key="1">
    <source>
        <dbReference type="EMBL" id="ADC64651.1"/>
    </source>
</evidence>
<sequence length="185" mass="22291">MFKLEIKKIKGYRYIYIKDRVKVNDKSIPVTMYIGRLEKTTTEEFIKKLGEYQVARLKTFTDFWMKKGRSYLDDQKTFNLEVLHYSYRLFGEYYPDELRRYEQSVFARYVQGTTAIEGNTITLRQAEELIEHNITPPGKSVREVYEIINFRKLRNFLDNYTGDVSERLIRKMQSRQNRYQDGRAS</sequence>
<dbReference type="RefSeq" id="WP_012964997.1">
    <property type="nucleotide sequence ID" value="NC_013849.1"/>
</dbReference>
<reference evidence="1 2" key="2">
    <citation type="journal article" date="2011" name="Stand. Genomic Sci.">
        <title>Complete genome sequence of Ferroglobus placidus AEDII12DO.</title>
        <authorList>
            <person name="Anderson I."/>
            <person name="Risso C."/>
            <person name="Holmes D."/>
            <person name="Lucas S."/>
            <person name="Copeland A."/>
            <person name="Lapidus A."/>
            <person name="Cheng J.F."/>
            <person name="Bruce D."/>
            <person name="Goodwin L."/>
            <person name="Pitluck S."/>
            <person name="Saunders E."/>
            <person name="Brettin T."/>
            <person name="Detter J.C."/>
            <person name="Han C."/>
            <person name="Tapia R."/>
            <person name="Larimer F."/>
            <person name="Land M."/>
            <person name="Hauser L."/>
            <person name="Woyke T."/>
            <person name="Lovley D."/>
            <person name="Kyrpides N."/>
            <person name="Ivanova N."/>
        </authorList>
    </citation>
    <scope>NUCLEOTIDE SEQUENCE [LARGE SCALE GENOMIC DNA]</scope>
    <source>
        <strain evidence="2">DSM 10642 / AEDII12DO</strain>
    </source>
</reference>
<name>D3S318_FERPA</name>
<dbReference type="Gene3D" id="1.10.3290.10">
    <property type="entry name" value="Fido-like domain"/>
    <property type="match status" value="1"/>
</dbReference>
<dbReference type="PaxDb" id="589924-Ferp_0477"/>
<dbReference type="EMBL" id="CP001899">
    <property type="protein sequence ID" value="ADC64651.1"/>
    <property type="molecule type" value="Genomic_DNA"/>
</dbReference>
<reference evidence="2" key="1">
    <citation type="submission" date="2010-02" db="EMBL/GenBank/DDBJ databases">
        <title>Complete sequence of Ferroglobus placidus DSM 10642.</title>
        <authorList>
            <consortium name="US DOE Joint Genome Institute"/>
            <person name="Lucas S."/>
            <person name="Copeland A."/>
            <person name="Lapidus A."/>
            <person name="Cheng J.-F."/>
            <person name="Bruce D."/>
            <person name="Goodwin L."/>
            <person name="Pitluck S."/>
            <person name="Saunders E."/>
            <person name="Brettin T."/>
            <person name="Detter J.C."/>
            <person name="Han C."/>
            <person name="Tapia R."/>
            <person name="Larimer F."/>
            <person name="Land M."/>
            <person name="Hauser L."/>
            <person name="Kyrpides N."/>
            <person name="Ivanova N."/>
            <person name="Holmes D."/>
            <person name="Lovley D."/>
            <person name="Kyrpides N."/>
            <person name="Anderson I.J."/>
            <person name="Woyke T."/>
        </authorList>
    </citation>
    <scope>NUCLEOTIDE SEQUENCE [LARGE SCALE GENOMIC DNA]</scope>
    <source>
        <strain evidence="2">DSM 10642 / AEDII12DO</strain>
    </source>
</reference>
<dbReference type="KEGG" id="fpl:Ferp_0477"/>
<dbReference type="InterPro" id="IPR036597">
    <property type="entry name" value="Fido-like_dom_sf"/>
</dbReference>
<dbReference type="HOGENOM" id="CLU_1458147_0_0_2"/>
<accession>D3S318</accession>
<dbReference type="AlphaFoldDB" id="D3S318"/>
<protein>
    <submittedName>
        <fullName evidence="1">Uncharacterized protein</fullName>
    </submittedName>
</protein>
<dbReference type="GeneID" id="8777977"/>
<dbReference type="eggNOG" id="arCOG03112">
    <property type="taxonomic scope" value="Archaea"/>
</dbReference>
<gene>
    <name evidence="1" type="ordered locus">Ferp_0477</name>
</gene>
<proteinExistence type="predicted"/>
<dbReference type="OrthoDB" id="350952at2157"/>
<evidence type="ECO:0000313" key="2">
    <source>
        <dbReference type="Proteomes" id="UP000002613"/>
    </source>
</evidence>
<organism evidence="1 2">
    <name type="scientific">Ferroglobus placidus (strain DSM 10642 / AEDII12DO)</name>
    <dbReference type="NCBI Taxonomy" id="589924"/>
    <lineage>
        <taxon>Archaea</taxon>
        <taxon>Methanobacteriati</taxon>
        <taxon>Methanobacteriota</taxon>
        <taxon>Archaeoglobi</taxon>
        <taxon>Archaeoglobales</taxon>
        <taxon>Archaeoglobaceae</taxon>
        <taxon>Ferroglobus</taxon>
    </lineage>
</organism>
<keyword evidence="2" id="KW-1185">Reference proteome</keyword>